<keyword evidence="2" id="KW-0732">Signal</keyword>
<comment type="caution">
    <text evidence="3">The sequence shown here is derived from an EMBL/GenBank/DDBJ whole genome shotgun (WGS) entry which is preliminary data.</text>
</comment>
<dbReference type="GeneID" id="36318409"/>
<name>A0A0F9WGX6_9MICR</name>
<proteinExistence type="predicted"/>
<feature type="region of interest" description="Disordered" evidence="1">
    <location>
        <begin position="177"/>
        <end position="213"/>
    </location>
</feature>
<dbReference type="OMA" id="HDHINTP"/>
<dbReference type="Proteomes" id="UP000034350">
    <property type="component" value="Unassembled WGS sequence"/>
</dbReference>
<feature type="compositionally biased region" description="Basic residues" evidence="1">
    <location>
        <begin position="177"/>
        <end position="205"/>
    </location>
</feature>
<protein>
    <submittedName>
        <fullName evidence="3">Ricin b lectin</fullName>
    </submittedName>
</protein>
<dbReference type="GO" id="GO:0030246">
    <property type="term" value="F:carbohydrate binding"/>
    <property type="evidence" value="ECO:0007669"/>
    <property type="project" value="UniProtKB-KW"/>
</dbReference>
<feature type="chain" id="PRO_5002529707" evidence="2">
    <location>
        <begin position="17"/>
        <end position="213"/>
    </location>
</feature>
<dbReference type="VEuPathDB" id="MicrosporidiaDB:G9O61_00g002910"/>
<dbReference type="InterPro" id="IPR035992">
    <property type="entry name" value="Ricin_B-like_lectins"/>
</dbReference>
<dbReference type="AlphaFoldDB" id="A0A0F9WGX6"/>
<keyword evidence="3" id="KW-0430">Lectin</keyword>
<dbReference type="SUPFAM" id="SSF50370">
    <property type="entry name" value="Ricin B-like lectins"/>
    <property type="match status" value="1"/>
</dbReference>
<dbReference type="CDD" id="cd00161">
    <property type="entry name" value="beta-trefoil_Ricin-like"/>
    <property type="match status" value="1"/>
</dbReference>
<dbReference type="EMBL" id="JPQZ01000010">
    <property type="protein sequence ID" value="KKO75870.1"/>
    <property type="molecule type" value="Genomic_DNA"/>
</dbReference>
<feature type="signal peptide" evidence="2">
    <location>
        <begin position="1"/>
        <end position="16"/>
    </location>
</feature>
<dbReference type="Gene3D" id="2.80.10.50">
    <property type="match status" value="1"/>
</dbReference>
<evidence type="ECO:0000313" key="3">
    <source>
        <dbReference type="EMBL" id="KKO75870.1"/>
    </source>
</evidence>
<evidence type="ECO:0000313" key="4">
    <source>
        <dbReference type="Proteomes" id="UP000034350"/>
    </source>
</evidence>
<keyword evidence="4" id="KW-1185">Reference proteome</keyword>
<gene>
    <name evidence="3" type="ORF">AAJ76_1000034815</name>
</gene>
<evidence type="ECO:0000256" key="2">
    <source>
        <dbReference type="SAM" id="SignalP"/>
    </source>
</evidence>
<dbReference type="VEuPathDB" id="MicrosporidiaDB:AAJ76_1000034815"/>
<reference evidence="3 4" key="1">
    <citation type="journal article" date="2015" name="Environ. Microbiol.">
        <title>Genome analyses suggest the presence of polyploidy and recent human-driven expansions in eight global populations of the honeybee pathogen Nosema ceranae.</title>
        <authorList>
            <person name="Pelin A."/>
            <person name="Selman M."/>
            <person name="Aris-Brosou S."/>
            <person name="Farinelli L."/>
            <person name="Corradi N."/>
        </authorList>
    </citation>
    <scope>NUCLEOTIDE SEQUENCE [LARGE SCALE GENOMIC DNA]</scope>
    <source>
        <strain evidence="3 4">PA08 1199</strain>
    </source>
</reference>
<accession>A0A0F9WGX6</accession>
<evidence type="ECO:0000256" key="1">
    <source>
        <dbReference type="SAM" id="MobiDB-lite"/>
    </source>
</evidence>
<sequence>MINLVLLVLLAVRTEYIKHYSADLYMCDISESEVINRKITSCAKDMATFFEFQKNTDDTEIIRSPRDNNVWDVGAANYVKIFTFHGGSNQRFKFENVGQNKYRLLLNGKCIEYNPLSDQYDLNTCSVDNNQLFSIFETIQEDPIHNTSLLEDSSTGKHDHINTPFDREKKLYNFASKRHAGRHHSHEHSGGHHRGTHHHGHHRIPKQTISGEF</sequence>
<organism evidence="3 4">
    <name type="scientific">Vairimorpha ceranae</name>
    <dbReference type="NCBI Taxonomy" id="40302"/>
    <lineage>
        <taxon>Eukaryota</taxon>
        <taxon>Fungi</taxon>
        <taxon>Fungi incertae sedis</taxon>
        <taxon>Microsporidia</taxon>
        <taxon>Nosematidae</taxon>
        <taxon>Vairimorpha</taxon>
    </lineage>
</organism>
<dbReference type="VEuPathDB" id="MicrosporidiaDB:NCER_101673"/>
<dbReference type="RefSeq" id="XP_024331612.1">
    <property type="nucleotide sequence ID" value="XM_024473515.1"/>
</dbReference>